<organism evidence="2 3">
    <name type="scientific">Aquimarina mytili</name>
    <dbReference type="NCBI Taxonomy" id="874423"/>
    <lineage>
        <taxon>Bacteria</taxon>
        <taxon>Pseudomonadati</taxon>
        <taxon>Bacteroidota</taxon>
        <taxon>Flavobacteriia</taxon>
        <taxon>Flavobacteriales</taxon>
        <taxon>Flavobacteriaceae</taxon>
        <taxon>Aquimarina</taxon>
    </lineage>
</organism>
<feature type="chain" id="PRO_5037289568" description="DUF3872 domain-containing protein" evidence="1">
    <location>
        <begin position="23"/>
        <end position="875"/>
    </location>
</feature>
<reference evidence="2" key="1">
    <citation type="submission" date="2021-01" db="EMBL/GenBank/DDBJ databases">
        <authorList>
            <person name="Zhong Y.L."/>
        </authorList>
    </citation>
    <scope>NUCLEOTIDE SEQUENCE</scope>
    <source>
        <strain evidence="2">KCTC 23302</strain>
    </source>
</reference>
<accession>A0A936ZWQ4</accession>
<dbReference type="AlphaFoldDB" id="A0A936ZWQ4"/>
<dbReference type="RefSeq" id="WP_201924617.1">
    <property type="nucleotide sequence ID" value="NZ_BAABAX010000013.1"/>
</dbReference>
<dbReference type="EMBL" id="JAERQJ010000017">
    <property type="protein sequence ID" value="MBL0686073.1"/>
    <property type="molecule type" value="Genomic_DNA"/>
</dbReference>
<feature type="signal peptide" evidence="1">
    <location>
        <begin position="1"/>
        <end position="22"/>
    </location>
</feature>
<sequence>MKNIIKYTIGMFVLSTLFFACTKDDAVVFDEFPFEIEIVQKDTVTVNYPEKTVFKIITETPVSSNVYMFKYESLNGTGIYTNLNNDTIPENQFITLDSLSLEVNYISNNVDSDKIRATIKRGDEEKVKDLLYEVENNEYSLDLSTAITEIDINEIRPFSYDLFNKGKDKNVTYKRALYIINGSGVVLNADESEEIKLAEFENSVEGKFNYNVKFKEKGNPKLVIVGEDSNGYIKRDTLSYTVEEPPIRFSVTTSPNSTTIGSPYRFNFIIPENQGTTTTNKIRYTIQSGSANITYNSTPVNPNEQVDVPLSGSFYFDAVSNSEQTLNITFYLENGGVEVDRTASINIVGGTFALSAIPEVSQAEAGSQVGINCIITESGPTGAPYSLVYSSTETGNIEYRGTVYAPGSVIDGITDLTFSLKYLGVNEANHRLSFTLRDKNGNPFEATEQNINFINTQHTFSAASTGTTAFTDTPTNIVMELNGLSTLTYTMKWTADVSGTFVLNGISYPTNTPILVSPGNFTGAFIGTSPGRSNLTFEVTSSSGKTASDDVDLTINEFTFNFDVPEVLDVVAGNTAEFDINYTASNNNVSARVFYSINTNNGSVKRRENSQTLNSPFDLTQGTIGLRFDYSEVKTYVITWSYTNSNGASRDYETEVRVRNRDFSISINPVTNISFGSDVIVDLNLSSQQSPLTYRLDGYSFSQSGMTLRNQNNSIVGNSQSIGFGNNRFLASGYNTNSFSITIYVIDSFGQRKSVSRTFSINAPNEEYTSDIGRRSVNCGVQAGEQRIYYIYTRRISLKNNNGGVINRVQVYDENNNLINDARNLSIEPNETEIIGETTCQTNCSLGPGPCTPLGRFKIRYRIGNSWTEFKNVNL</sequence>
<evidence type="ECO:0008006" key="4">
    <source>
        <dbReference type="Google" id="ProtNLM"/>
    </source>
</evidence>
<evidence type="ECO:0000256" key="1">
    <source>
        <dbReference type="SAM" id="SignalP"/>
    </source>
</evidence>
<gene>
    <name evidence="2" type="ORF">JJQ60_21275</name>
</gene>
<keyword evidence="1" id="KW-0732">Signal</keyword>
<proteinExistence type="predicted"/>
<protein>
    <recommendedName>
        <fullName evidence="4">DUF3872 domain-containing protein</fullName>
    </recommendedName>
</protein>
<dbReference type="Proteomes" id="UP000651057">
    <property type="component" value="Unassembled WGS sequence"/>
</dbReference>
<comment type="caution">
    <text evidence="2">The sequence shown here is derived from an EMBL/GenBank/DDBJ whole genome shotgun (WGS) entry which is preliminary data.</text>
</comment>
<evidence type="ECO:0000313" key="2">
    <source>
        <dbReference type="EMBL" id="MBL0686073.1"/>
    </source>
</evidence>
<keyword evidence="3" id="KW-1185">Reference proteome</keyword>
<dbReference type="Gene3D" id="2.60.40.2410">
    <property type="entry name" value="Uncharacterised protein PF12988, DUF3872"/>
    <property type="match status" value="5"/>
</dbReference>
<dbReference type="PROSITE" id="PS51257">
    <property type="entry name" value="PROKAR_LIPOPROTEIN"/>
    <property type="match status" value="1"/>
</dbReference>
<dbReference type="InterPro" id="IPR038707">
    <property type="entry name" value="TraQ_sf"/>
</dbReference>
<evidence type="ECO:0000313" key="3">
    <source>
        <dbReference type="Proteomes" id="UP000651057"/>
    </source>
</evidence>
<name>A0A936ZWQ4_9FLAO</name>